<keyword evidence="6" id="KW-1185">Reference proteome</keyword>
<dbReference type="InParanoid" id="A0A067PIA0"/>
<dbReference type="InterPro" id="IPR007193">
    <property type="entry name" value="Upf2/Nmd2_C"/>
</dbReference>
<feature type="compositionally biased region" description="Acidic residues" evidence="3">
    <location>
        <begin position="967"/>
        <end position="991"/>
    </location>
</feature>
<dbReference type="SUPFAM" id="SSF48371">
    <property type="entry name" value="ARM repeat"/>
    <property type="match status" value="2"/>
</dbReference>
<feature type="compositionally biased region" description="Low complexity" evidence="3">
    <location>
        <begin position="131"/>
        <end position="147"/>
    </location>
</feature>
<feature type="compositionally biased region" description="Basic and acidic residues" evidence="3">
    <location>
        <begin position="472"/>
        <end position="481"/>
    </location>
</feature>
<dbReference type="InterPro" id="IPR003890">
    <property type="entry name" value="MIF4G-like_typ-3"/>
</dbReference>
<reference evidence="6" key="1">
    <citation type="journal article" date="2014" name="Proc. Natl. Acad. Sci. U.S.A.">
        <title>Extensive sampling of basidiomycete genomes demonstrates inadequacy of the white-rot/brown-rot paradigm for wood decay fungi.</title>
        <authorList>
            <person name="Riley R."/>
            <person name="Salamov A.A."/>
            <person name="Brown D.W."/>
            <person name="Nagy L.G."/>
            <person name="Floudas D."/>
            <person name="Held B.W."/>
            <person name="Levasseur A."/>
            <person name="Lombard V."/>
            <person name="Morin E."/>
            <person name="Otillar R."/>
            <person name="Lindquist E.A."/>
            <person name="Sun H."/>
            <person name="LaButti K.M."/>
            <person name="Schmutz J."/>
            <person name="Jabbour D."/>
            <person name="Luo H."/>
            <person name="Baker S.E."/>
            <person name="Pisabarro A.G."/>
            <person name="Walton J.D."/>
            <person name="Blanchette R.A."/>
            <person name="Henrissat B."/>
            <person name="Martin F."/>
            <person name="Cullen D."/>
            <person name="Hibbett D.S."/>
            <person name="Grigoriev I.V."/>
        </authorList>
    </citation>
    <scope>NUCLEOTIDE SEQUENCE [LARGE SCALE GENOMIC DNA]</scope>
    <source>
        <strain evidence="6">MUCL 33604</strain>
    </source>
</reference>
<feature type="region of interest" description="Disordered" evidence="3">
    <location>
        <begin position="960"/>
        <end position="1003"/>
    </location>
</feature>
<proteinExistence type="predicted"/>
<dbReference type="Pfam" id="PF04050">
    <property type="entry name" value="Upf2"/>
    <property type="match status" value="1"/>
</dbReference>
<feature type="region of interest" description="Disordered" evidence="3">
    <location>
        <begin position="131"/>
        <end position="161"/>
    </location>
</feature>
<dbReference type="EMBL" id="KL197733">
    <property type="protein sequence ID" value="KDQ53560.1"/>
    <property type="molecule type" value="Genomic_DNA"/>
</dbReference>
<dbReference type="AlphaFoldDB" id="A0A067PIA0"/>
<feature type="region of interest" description="Disordered" evidence="3">
    <location>
        <begin position="1"/>
        <end position="20"/>
    </location>
</feature>
<comment type="subcellular location">
    <subcellularLocation>
        <location evidence="1">Cytoplasm</location>
    </subcellularLocation>
</comment>
<dbReference type="HOGENOM" id="CLU_002633_1_1_1"/>
<evidence type="ECO:0000259" key="4">
    <source>
        <dbReference type="SMART" id="SM00543"/>
    </source>
</evidence>
<organism evidence="5 6">
    <name type="scientific">Jaapia argillacea MUCL 33604</name>
    <dbReference type="NCBI Taxonomy" id="933084"/>
    <lineage>
        <taxon>Eukaryota</taxon>
        <taxon>Fungi</taxon>
        <taxon>Dikarya</taxon>
        <taxon>Basidiomycota</taxon>
        <taxon>Agaricomycotina</taxon>
        <taxon>Agaricomycetes</taxon>
        <taxon>Agaricomycetidae</taxon>
        <taxon>Jaapiales</taxon>
        <taxon>Jaapiaceae</taxon>
        <taxon>Jaapia</taxon>
    </lineage>
</organism>
<feature type="compositionally biased region" description="Basic and acidic residues" evidence="3">
    <location>
        <begin position="447"/>
        <end position="463"/>
    </location>
</feature>
<gene>
    <name evidence="5" type="ORF">JAAARDRAFT_72516</name>
</gene>
<feature type="compositionally biased region" description="Polar residues" evidence="3">
    <location>
        <begin position="497"/>
        <end position="517"/>
    </location>
</feature>
<dbReference type="PANTHER" id="PTHR12839:SF7">
    <property type="entry name" value="REGULATOR OF NONSENSE TRANSCRIPTS 2"/>
    <property type="match status" value="1"/>
</dbReference>
<feature type="domain" description="MIF4G" evidence="4">
    <location>
        <begin position="727"/>
        <end position="935"/>
    </location>
</feature>
<protein>
    <recommendedName>
        <fullName evidence="4">MIF4G domain-containing protein</fullName>
    </recommendedName>
</protein>
<sequence length="1164" mass="130753">MEPGLAATNGSALPAGKVDDEHARRIKRTKLKRLNIEGVGREPSKALDSSLKRHTALIKRMRLSIGADNRDQILKDIDTLTLEKYIDEIVGATVEGIGKCKTEKDVWSAVEVISALHRRFPTPYTPSLISSLSSSLSPPPRGSLASLTQEQREKEDGARVSRQRPVLRVCAELALVGIIKGDGERSGGEWIMKVVKDLLSNDPSLSSLPLLSTFLKSYSRPYLGLVPPSTNTKQISAGSEPGTLSAATSDEQHEVVVGGVGGGVKEEEELVEKDIRDRFKRMCEGYFESVSKKLTIEHKRLQEQDRRNHEAYIRSGEIFEDRQQAYEKMTKGYEKLLASCQMLSELLYLPLPSLPASSNTTSSILIGTSQSGVGGQEGDEDYVSGGGKWEDEEERRFFEEVMDLREVVPRSVLGIEDDGVGVGGVKEGGGKEGVKEGEEEEREREEEEVRRLEEELEGLEKGGDVNGVGKGADGDGYDKTGEGLPDEDDTTTPTPTSPLQNTITSPPTSPQLAPQGPSQLLTSLLAKLPDCTNRTMIDSAAVDFAFLNSKAARKRLVKFLGQVQKSRIDLLPHYSRLVATLNKYMPDVGTELVEILDEEFRYLQRKKNVVKEFSEIRLKNITFLSNLTKFRVVPPHLILHMFKVCLDDFSGTNVENIALLLEGCGRFLLRSEDTSQRFGKMLELMKRKQSMQHFDQRQTLLLENAYYQCNPPERAPREEKQRTPMELFIRHLIYDVLAKKTIDKVLKLIRKLDWEDPTVRHFLHKVFTKPWKLKYSNIGLLAMLTYDLQRHHPEFTISVVDQVLEDVRRGLEQNVYSTNQRRVATMRYLGELYIYRLFSSSIVFDTFWTLVTFGHPEGRPVPRQPCAVDMPDDFFRVRLVCILIDTCGMCFDRGSQKRKLDNFLTMFQYYILCKEDLPMDVEFMVSDSIESVRPKLTLFKTVEDAAVAVDDMFTLAFQNAGLAGGDDSGEESGDEEERRDEEDEDGEEESGGPESPIDERAPSPETVFVKSSQEHLGPSEEEDADFAKELAKMVVDTSTESRKVDRRTAQALWDSSVLVPAAARKKRMEEGDGEAPDAATAEGQGLMKFTLVTKKGNKQQTRQIAVPAESALAVHTRTAQLQDKVEQQHLKRLVLDYEQREEAEELKALENRNRSNGIKIRLVG</sequence>
<feature type="region of interest" description="Disordered" evidence="3">
    <location>
        <begin position="419"/>
        <end position="517"/>
    </location>
</feature>
<dbReference type="GO" id="GO:0000184">
    <property type="term" value="P:nuclear-transcribed mRNA catabolic process, nonsense-mediated decay"/>
    <property type="evidence" value="ECO:0007669"/>
    <property type="project" value="InterPro"/>
</dbReference>
<dbReference type="OrthoDB" id="27832at2759"/>
<dbReference type="FunCoup" id="A0A067PIA0">
    <property type="interactions" value="729"/>
</dbReference>
<dbReference type="Gene3D" id="1.25.40.180">
    <property type="match status" value="3"/>
</dbReference>
<dbReference type="GO" id="GO:0005737">
    <property type="term" value="C:cytoplasm"/>
    <property type="evidence" value="ECO:0007669"/>
    <property type="project" value="UniProtKB-SubCell"/>
</dbReference>
<evidence type="ECO:0000313" key="6">
    <source>
        <dbReference type="Proteomes" id="UP000027265"/>
    </source>
</evidence>
<keyword evidence="2" id="KW-0963">Cytoplasm</keyword>
<dbReference type="GO" id="GO:0003723">
    <property type="term" value="F:RNA binding"/>
    <property type="evidence" value="ECO:0007669"/>
    <property type="project" value="InterPro"/>
</dbReference>
<feature type="domain" description="MIF4G" evidence="4">
    <location>
        <begin position="518"/>
        <end position="712"/>
    </location>
</feature>
<dbReference type="InterPro" id="IPR039762">
    <property type="entry name" value="Nmd2/UPF2"/>
</dbReference>
<dbReference type="InterPro" id="IPR016024">
    <property type="entry name" value="ARM-type_fold"/>
</dbReference>
<evidence type="ECO:0000256" key="1">
    <source>
        <dbReference type="ARBA" id="ARBA00004496"/>
    </source>
</evidence>
<dbReference type="STRING" id="933084.A0A067PIA0"/>
<name>A0A067PIA0_9AGAM</name>
<dbReference type="GO" id="GO:0035145">
    <property type="term" value="C:exon-exon junction complex"/>
    <property type="evidence" value="ECO:0007669"/>
    <property type="project" value="TreeGrafter"/>
</dbReference>
<dbReference type="PANTHER" id="PTHR12839">
    <property type="entry name" value="NONSENSE-MEDIATED MRNA DECAY PROTEIN 2 UP-FRAMESHIFT SUPPRESSOR 2"/>
    <property type="match status" value="1"/>
</dbReference>
<accession>A0A067PIA0</accession>
<feature type="compositionally biased region" description="Basic and acidic residues" evidence="3">
    <location>
        <begin position="150"/>
        <end position="159"/>
    </location>
</feature>
<feature type="compositionally biased region" description="Acidic residues" evidence="3">
    <location>
        <begin position="437"/>
        <end position="446"/>
    </location>
</feature>
<dbReference type="Pfam" id="PF02854">
    <property type="entry name" value="MIF4G"/>
    <property type="match status" value="2"/>
</dbReference>
<dbReference type="Gene3D" id="4.10.80.160">
    <property type="match status" value="1"/>
</dbReference>
<evidence type="ECO:0000256" key="2">
    <source>
        <dbReference type="ARBA" id="ARBA00022490"/>
    </source>
</evidence>
<dbReference type="Proteomes" id="UP000027265">
    <property type="component" value="Unassembled WGS sequence"/>
</dbReference>
<feature type="region of interest" description="Disordered" evidence="3">
    <location>
        <begin position="367"/>
        <end position="387"/>
    </location>
</feature>
<dbReference type="SMART" id="SM00543">
    <property type="entry name" value="MIF4G"/>
    <property type="match status" value="2"/>
</dbReference>
<evidence type="ECO:0000313" key="5">
    <source>
        <dbReference type="EMBL" id="KDQ53560.1"/>
    </source>
</evidence>
<evidence type="ECO:0000256" key="3">
    <source>
        <dbReference type="SAM" id="MobiDB-lite"/>
    </source>
</evidence>
<dbReference type="FunFam" id="1.25.40.180:FF:000037">
    <property type="entry name" value="Nonsense-mediated mRNA decay factor (Upf2)"/>
    <property type="match status" value="1"/>
</dbReference>